<comment type="subunit">
    <text evidence="2">Homodimer.</text>
</comment>
<sequence length="358" mass="37497">MSASSAALPVGASLRELVQALVDSESPSGAEASLADAIEAVLSGVSHLEVLRVGNTVAARTNLGRPRRVIWAGHIDTVPAHNNLPSRTTDGWLWGRGSVDMKAGVAIGLKLAVETMEPVHDVTWIFYDNEEVGASKNGLGLLGVAHPEWVRGDLAIVGEPTNAVIEAGCNGTLRVEISTTGVRAHSARSWMGKNAIHAASGILARLEAYRPAEVDVDGLVYREGLNAVGISGGVAGNVIPDLCTVTINYRFAPDKSVAEAIDHVSSVFEGFSVAVVDQAAAAKPGLSQPLFQEFVGALGNAVGPKYGWTDVARFSEWGIPAVNYGPGHPSLAHADDERVELAQVDEIFASLSSWLTGT</sequence>
<keyword evidence="4" id="KW-0479">Metal-binding</keyword>
<evidence type="ECO:0000256" key="9">
    <source>
        <dbReference type="ARBA" id="ARBA00023285"/>
    </source>
</evidence>
<keyword evidence="9" id="KW-0170">Cobalt</keyword>
<dbReference type="GO" id="GO:0008777">
    <property type="term" value="F:acetylornithine deacetylase activity"/>
    <property type="evidence" value="ECO:0007669"/>
    <property type="project" value="TreeGrafter"/>
</dbReference>
<protein>
    <submittedName>
        <fullName evidence="12">Unannotated protein</fullName>
    </submittedName>
</protein>
<dbReference type="InterPro" id="IPR010174">
    <property type="entry name" value="Succinyl-DAP_deSuclase_DapE"/>
</dbReference>
<evidence type="ECO:0000313" key="12">
    <source>
        <dbReference type="EMBL" id="CAB4580043.1"/>
    </source>
</evidence>
<evidence type="ECO:0000256" key="2">
    <source>
        <dbReference type="ARBA" id="ARBA00011738"/>
    </source>
</evidence>
<dbReference type="EMBL" id="CAEZTM010000084">
    <property type="protein sequence ID" value="CAB4580043.1"/>
    <property type="molecule type" value="Genomic_DNA"/>
</dbReference>
<keyword evidence="3" id="KW-0028">Amino-acid biosynthesis</keyword>
<feature type="domain" description="Peptidase M20 dimerisation" evidence="11">
    <location>
        <begin position="171"/>
        <end position="267"/>
    </location>
</feature>
<evidence type="ECO:0000256" key="10">
    <source>
        <dbReference type="ARBA" id="ARBA00029440"/>
    </source>
</evidence>
<dbReference type="GO" id="GO:0009014">
    <property type="term" value="F:succinyl-diaminopimelate desuccinylase activity"/>
    <property type="evidence" value="ECO:0007669"/>
    <property type="project" value="InterPro"/>
</dbReference>
<keyword evidence="6" id="KW-0862">Zinc</keyword>
<dbReference type="InterPro" id="IPR050072">
    <property type="entry name" value="Peptidase_M20A"/>
</dbReference>
<name>A0A6J6EZ66_9ZZZZ</name>
<dbReference type="EMBL" id="CAEZVY010000057">
    <property type="protein sequence ID" value="CAB4641894.1"/>
    <property type="molecule type" value="Genomic_DNA"/>
</dbReference>
<dbReference type="GO" id="GO:0046872">
    <property type="term" value="F:metal ion binding"/>
    <property type="evidence" value="ECO:0007669"/>
    <property type="project" value="UniProtKB-KW"/>
</dbReference>
<dbReference type="PANTHER" id="PTHR43808">
    <property type="entry name" value="ACETYLORNITHINE DEACETYLASE"/>
    <property type="match status" value="1"/>
</dbReference>
<dbReference type="SUPFAM" id="SSF55031">
    <property type="entry name" value="Bacterial exopeptidase dimerisation domain"/>
    <property type="match status" value="1"/>
</dbReference>
<dbReference type="NCBIfam" id="TIGR01900">
    <property type="entry name" value="dapE-gram_pos"/>
    <property type="match status" value="1"/>
</dbReference>
<keyword evidence="5" id="KW-0378">Hydrolase</keyword>
<reference evidence="12" key="1">
    <citation type="submission" date="2020-05" db="EMBL/GenBank/DDBJ databases">
        <authorList>
            <person name="Chiriac C."/>
            <person name="Salcher M."/>
            <person name="Ghai R."/>
            <person name="Kavagutti S V."/>
        </authorList>
    </citation>
    <scope>NUCLEOTIDE SEQUENCE</scope>
</reference>
<comment type="cofactor">
    <cofactor evidence="1">
        <name>Zn(2+)</name>
        <dbReference type="ChEBI" id="CHEBI:29105"/>
    </cofactor>
</comment>
<evidence type="ECO:0000256" key="8">
    <source>
        <dbReference type="ARBA" id="ARBA00023154"/>
    </source>
</evidence>
<keyword evidence="8" id="KW-0457">Lysine biosynthesis</keyword>
<dbReference type="AlphaFoldDB" id="A0A6J6EZ66"/>
<evidence type="ECO:0000256" key="4">
    <source>
        <dbReference type="ARBA" id="ARBA00022723"/>
    </source>
</evidence>
<evidence type="ECO:0000256" key="6">
    <source>
        <dbReference type="ARBA" id="ARBA00022833"/>
    </source>
</evidence>
<dbReference type="Gene3D" id="3.30.70.360">
    <property type="match status" value="1"/>
</dbReference>
<dbReference type="GO" id="GO:0019877">
    <property type="term" value="P:diaminopimelate biosynthetic process"/>
    <property type="evidence" value="ECO:0007669"/>
    <property type="project" value="UniProtKB-KW"/>
</dbReference>
<evidence type="ECO:0000313" key="13">
    <source>
        <dbReference type="EMBL" id="CAB4641894.1"/>
    </source>
</evidence>
<evidence type="ECO:0000256" key="7">
    <source>
        <dbReference type="ARBA" id="ARBA00022915"/>
    </source>
</evidence>
<dbReference type="InterPro" id="IPR036264">
    <property type="entry name" value="Bact_exopeptidase_dim_dom"/>
</dbReference>
<dbReference type="InterPro" id="IPR002933">
    <property type="entry name" value="Peptidase_M20"/>
</dbReference>
<dbReference type="FunFam" id="3.30.70.360:FF:000011">
    <property type="entry name" value="Succinyl-diaminopimelate desuccinylase"/>
    <property type="match status" value="1"/>
</dbReference>
<evidence type="ECO:0000256" key="5">
    <source>
        <dbReference type="ARBA" id="ARBA00022801"/>
    </source>
</evidence>
<dbReference type="GO" id="GO:0006526">
    <property type="term" value="P:L-arginine biosynthetic process"/>
    <property type="evidence" value="ECO:0007669"/>
    <property type="project" value="TreeGrafter"/>
</dbReference>
<dbReference type="GO" id="GO:0009089">
    <property type="term" value="P:lysine biosynthetic process via diaminopimelate"/>
    <property type="evidence" value="ECO:0007669"/>
    <property type="project" value="InterPro"/>
</dbReference>
<dbReference type="Gene3D" id="3.40.630.10">
    <property type="entry name" value="Zn peptidases"/>
    <property type="match status" value="1"/>
</dbReference>
<proteinExistence type="predicted"/>
<dbReference type="InterPro" id="IPR011650">
    <property type="entry name" value="Peptidase_M20_dimer"/>
</dbReference>
<keyword evidence="7" id="KW-0220">Diaminopimelate biosynthesis</keyword>
<comment type="pathway">
    <text evidence="10">Amino-acid biosynthesis.</text>
</comment>
<accession>A0A6J6EZ66</accession>
<dbReference type="Pfam" id="PF01546">
    <property type="entry name" value="Peptidase_M20"/>
    <property type="match status" value="1"/>
</dbReference>
<dbReference type="SUPFAM" id="SSF53187">
    <property type="entry name" value="Zn-dependent exopeptidases"/>
    <property type="match status" value="1"/>
</dbReference>
<gene>
    <name evidence="12" type="ORF">UFOPK1684_01332</name>
    <name evidence="13" type="ORF">UFOPK2158_00669</name>
</gene>
<organism evidence="12">
    <name type="scientific">freshwater metagenome</name>
    <dbReference type="NCBI Taxonomy" id="449393"/>
    <lineage>
        <taxon>unclassified sequences</taxon>
        <taxon>metagenomes</taxon>
        <taxon>ecological metagenomes</taxon>
    </lineage>
</organism>
<evidence type="ECO:0000256" key="3">
    <source>
        <dbReference type="ARBA" id="ARBA00022605"/>
    </source>
</evidence>
<dbReference type="Pfam" id="PF07687">
    <property type="entry name" value="M20_dimer"/>
    <property type="match status" value="1"/>
</dbReference>
<evidence type="ECO:0000256" key="1">
    <source>
        <dbReference type="ARBA" id="ARBA00001947"/>
    </source>
</evidence>
<evidence type="ECO:0000259" key="11">
    <source>
        <dbReference type="Pfam" id="PF07687"/>
    </source>
</evidence>
<dbReference type="PANTHER" id="PTHR43808:SF31">
    <property type="entry name" value="N-ACETYL-L-CITRULLINE DEACETYLASE"/>
    <property type="match status" value="1"/>
</dbReference>